<accession>A0A3D8PLZ4</accession>
<feature type="transmembrane region" description="Helical" evidence="1">
    <location>
        <begin position="154"/>
        <end position="175"/>
    </location>
</feature>
<sequence>MEYIRDYAMYTAIFGMFSMCWFGWAQENPRKSWRKYLGIASGIALVVSIIGIYFSVTHWHSHSALADSTAYKNYLIFLFLEFSLAGIGALFLIKFKRSNFVAPWIAFIVGIHFIWLKGIFQDASLYILAALLIGISFISLPLSKKLQVPNSAITGPLAGTALFCFAVIGLIRFLLIQP</sequence>
<reference evidence="3" key="1">
    <citation type="submission" date="2017-11" db="EMBL/GenBank/DDBJ databases">
        <authorList>
            <person name="Zhu W."/>
        </authorList>
    </citation>
    <scope>NUCLEOTIDE SEQUENCE [LARGE SCALE GENOMIC DNA]</scope>
    <source>
        <strain evidence="3">CAU 1051</strain>
    </source>
</reference>
<feature type="transmembrane region" description="Helical" evidence="1">
    <location>
        <begin position="100"/>
        <end position="117"/>
    </location>
</feature>
<dbReference type="RefSeq" id="WP_115750761.1">
    <property type="nucleotide sequence ID" value="NZ_PIOD01000020.1"/>
</dbReference>
<protein>
    <submittedName>
        <fullName evidence="2">Uncharacterized protein</fullName>
    </submittedName>
</protein>
<evidence type="ECO:0000313" key="3">
    <source>
        <dbReference type="Proteomes" id="UP000256520"/>
    </source>
</evidence>
<dbReference type="Proteomes" id="UP000256520">
    <property type="component" value="Unassembled WGS sequence"/>
</dbReference>
<keyword evidence="1" id="KW-1133">Transmembrane helix</keyword>
<gene>
    <name evidence="2" type="ORF">CWR45_15405</name>
</gene>
<feature type="transmembrane region" description="Helical" evidence="1">
    <location>
        <begin position="123"/>
        <end position="142"/>
    </location>
</feature>
<keyword evidence="1" id="KW-0812">Transmembrane</keyword>
<dbReference type="EMBL" id="PIOD01000020">
    <property type="protein sequence ID" value="RDW16258.1"/>
    <property type="molecule type" value="Genomic_DNA"/>
</dbReference>
<name>A0A3D8PLZ4_9BACI</name>
<dbReference type="OrthoDB" id="3697173at2"/>
<evidence type="ECO:0000313" key="2">
    <source>
        <dbReference type="EMBL" id="RDW16258.1"/>
    </source>
</evidence>
<keyword evidence="3" id="KW-1185">Reference proteome</keyword>
<feature type="transmembrane region" description="Helical" evidence="1">
    <location>
        <begin position="74"/>
        <end position="93"/>
    </location>
</feature>
<dbReference type="AlphaFoldDB" id="A0A3D8PLZ4"/>
<feature type="transmembrane region" description="Helical" evidence="1">
    <location>
        <begin position="7"/>
        <end position="24"/>
    </location>
</feature>
<proteinExistence type="predicted"/>
<keyword evidence="1" id="KW-0472">Membrane</keyword>
<evidence type="ECO:0000256" key="1">
    <source>
        <dbReference type="SAM" id="Phobius"/>
    </source>
</evidence>
<comment type="caution">
    <text evidence="2">The sequence shown here is derived from an EMBL/GenBank/DDBJ whole genome shotgun (WGS) entry which is preliminary data.</text>
</comment>
<feature type="transmembrane region" description="Helical" evidence="1">
    <location>
        <begin position="36"/>
        <end position="54"/>
    </location>
</feature>
<organism evidence="2 3">
    <name type="scientific">Oceanobacillus chungangensis</name>
    <dbReference type="NCBI Taxonomy" id="1229152"/>
    <lineage>
        <taxon>Bacteria</taxon>
        <taxon>Bacillati</taxon>
        <taxon>Bacillota</taxon>
        <taxon>Bacilli</taxon>
        <taxon>Bacillales</taxon>
        <taxon>Bacillaceae</taxon>
        <taxon>Oceanobacillus</taxon>
    </lineage>
</organism>